<dbReference type="RefSeq" id="WP_132476468.1">
    <property type="nucleotide sequence ID" value="NZ_JBHRVM010000001.1"/>
</dbReference>
<comment type="caution">
    <text evidence="2">The sequence shown here is derived from an EMBL/GenBank/DDBJ whole genome shotgun (WGS) entry which is preliminary data.</text>
</comment>
<dbReference type="EMBL" id="SMBX01000004">
    <property type="protein sequence ID" value="TCU99056.1"/>
    <property type="molecule type" value="Genomic_DNA"/>
</dbReference>
<feature type="domain" description="Isochorismatase-like" evidence="1">
    <location>
        <begin position="9"/>
        <end position="168"/>
    </location>
</feature>
<evidence type="ECO:0000313" key="3">
    <source>
        <dbReference type="Proteomes" id="UP000294692"/>
    </source>
</evidence>
<dbReference type="PANTHER" id="PTHR14119:SF3">
    <property type="entry name" value="ISOCHORISMATASE DOMAIN-CONTAINING PROTEIN 2"/>
    <property type="match status" value="1"/>
</dbReference>
<sequence>MPQLEARTSLLLIVDMQAALLPAIAGGDRLLARVARLARAAALLEVPIVATEHCRDKIGSTVDALARFPAWIQQKTHFDATREAEFLRRFGNGRQAHAMAATGATDWPRILLTGAEAHVCVLQTGLGLHRAGFQPVLVKDGIGSRSPEDLQAACERWAHHGLEAVSSEMAMFEWLESADHPRFRDVIALIKAG</sequence>
<dbReference type="InterPro" id="IPR036380">
    <property type="entry name" value="Isochorismatase-like_sf"/>
</dbReference>
<dbReference type="Pfam" id="PF00857">
    <property type="entry name" value="Isochorismatase"/>
    <property type="match status" value="1"/>
</dbReference>
<evidence type="ECO:0000259" key="1">
    <source>
        <dbReference type="Pfam" id="PF00857"/>
    </source>
</evidence>
<dbReference type="AlphaFoldDB" id="A0A4R3V2N2"/>
<dbReference type="InterPro" id="IPR000868">
    <property type="entry name" value="Isochorismatase-like_dom"/>
</dbReference>
<dbReference type="Gene3D" id="3.40.50.850">
    <property type="entry name" value="Isochorismatase-like"/>
    <property type="match status" value="1"/>
</dbReference>
<protein>
    <submittedName>
        <fullName evidence="2">Nicotinamidase-related amidase</fullName>
    </submittedName>
</protein>
<proteinExistence type="predicted"/>
<keyword evidence="3" id="KW-1185">Reference proteome</keyword>
<dbReference type="InterPro" id="IPR050993">
    <property type="entry name" value="Isochorismatase_domain"/>
</dbReference>
<dbReference type="OrthoDB" id="9796958at2"/>
<dbReference type="Proteomes" id="UP000294692">
    <property type="component" value="Unassembled WGS sequence"/>
</dbReference>
<dbReference type="PANTHER" id="PTHR14119">
    <property type="entry name" value="HYDROLASE"/>
    <property type="match status" value="1"/>
</dbReference>
<organism evidence="2 3">
    <name type="scientific">Paracandidimonas soli</name>
    <dbReference type="NCBI Taxonomy" id="1917182"/>
    <lineage>
        <taxon>Bacteria</taxon>
        <taxon>Pseudomonadati</taxon>
        <taxon>Pseudomonadota</taxon>
        <taxon>Betaproteobacteria</taxon>
        <taxon>Burkholderiales</taxon>
        <taxon>Alcaligenaceae</taxon>
        <taxon>Paracandidimonas</taxon>
    </lineage>
</organism>
<reference evidence="2 3" key="1">
    <citation type="submission" date="2019-03" db="EMBL/GenBank/DDBJ databases">
        <title>Genomic Encyclopedia of Type Strains, Phase IV (KMG-IV): sequencing the most valuable type-strain genomes for metagenomic binning, comparative biology and taxonomic classification.</title>
        <authorList>
            <person name="Goeker M."/>
        </authorList>
    </citation>
    <scope>NUCLEOTIDE SEQUENCE [LARGE SCALE GENOMIC DNA]</scope>
    <source>
        <strain evidence="2 3">DSM 100048</strain>
    </source>
</reference>
<name>A0A4R3V2N2_9BURK</name>
<dbReference type="SUPFAM" id="SSF52499">
    <property type="entry name" value="Isochorismatase-like hydrolases"/>
    <property type="match status" value="1"/>
</dbReference>
<evidence type="ECO:0000313" key="2">
    <source>
        <dbReference type="EMBL" id="TCU99056.1"/>
    </source>
</evidence>
<gene>
    <name evidence="2" type="ORF">EV686_104155</name>
</gene>
<accession>A0A4R3V2N2</accession>